<sequence>MMNLDDKSQYFGLKNVRDYLESLILTWRPLDLPPPSAPAAVESCGAKLDKPKGEFRSTCWTKYPERIQSMATMLKIHTTPSRNPQNLRISESQNLRISESQNLRISESQNLRIPLNFLSVPLYDFSEMFLFKLKFVQSPNRHRECRDRPVVRNRL</sequence>
<reference evidence="1 2" key="2">
    <citation type="journal article" date="2011" name="PLoS Genet.">
        <title>Caenorhabditis briggsae recombinant inbred line genotypes reveal inter-strain incompatibility and the evolution of recombination.</title>
        <authorList>
            <person name="Ross J.A."/>
            <person name="Koboldt D.C."/>
            <person name="Staisch J.E."/>
            <person name="Chamberlin H.M."/>
            <person name="Gupta B.P."/>
            <person name="Miller R.D."/>
            <person name="Baird S.E."/>
            <person name="Haag E.S."/>
        </authorList>
    </citation>
    <scope>NUCLEOTIDE SEQUENCE [LARGE SCALE GENOMIC DNA]</scope>
    <source>
        <strain evidence="1 2">AF16</strain>
    </source>
</reference>
<evidence type="ECO:0000313" key="1">
    <source>
        <dbReference type="EMBL" id="CAP38075.2"/>
    </source>
</evidence>
<dbReference type="InterPro" id="IPR052293">
    <property type="entry name" value="SRRP"/>
</dbReference>
<reference evidence="1 2" key="1">
    <citation type="journal article" date="2003" name="PLoS Biol.">
        <title>The genome sequence of Caenorhabditis briggsae: a platform for comparative genomics.</title>
        <authorList>
            <person name="Stein L.D."/>
            <person name="Bao Z."/>
            <person name="Blasiar D."/>
            <person name="Blumenthal T."/>
            <person name="Brent M.R."/>
            <person name="Chen N."/>
            <person name="Chinwalla A."/>
            <person name="Clarke L."/>
            <person name="Clee C."/>
            <person name="Coghlan A."/>
            <person name="Coulson A."/>
            <person name="D'Eustachio P."/>
            <person name="Fitch D.H."/>
            <person name="Fulton L.A."/>
            <person name="Fulton R.E."/>
            <person name="Griffiths-Jones S."/>
            <person name="Harris T.W."/>
            <person name="Hillier L.W."/>
            <person name="Kamath R."/>
            <person name="Kuwabara P.E."/>
            <person name="Mardis E.R."/>
            <person name="Marra M.A."/>
            <person name="Miner T.L."/>
            <person name="Minx P."/>
            <person name="Mullikin J.C."/>
            <person name="Plumb R.W."/>
            <person name="Rogers J."/>
            <person name="Schein J.E."/>
            <person name="Sohrmann M."/>
            <person name="Spieth J."/>
            <person name="Stajich J.E."/>
            <person name="Wei C."/>
            <person name="Willey D."/>
            <person name="Wilson R.K."/>
            <person name="Durbin R."/>
            <person name="Waterston R.H."/>
        </authorList>
    </citation>
    <scope>NUCLEOTIDE SEQUENCE [LARGE SCALE GENOMIC DNA]</scope>
    <source>
        <strain evidence="1 2">AF16</strain>
    </source>
</reference>
<dbReference type="CTD" id="8584744"/>
<gene>
    <name evidence="1 3" type="ORF">CBG21132</name>
    <name evidence="1" type="ORF">CBG_21132</name>
</gene>
<dbReference type="PANTHER" id="PTHR12239">
    <property type="entry name" value="PROTEIN CBG20215-RELATED"/>
    <property type="match status" value="1"/>
</dbReference>
<dbReference type="HOGENOM" id="CLU_1697076_0_0_1"/>
<keyword evidence="2" id="KW-1185">Reference proteome</keyword>
<evidence type="ECO:0000313" key="3">
    <source>
        <dbReference type="WormBase" id="CBG21132"/>
    </source>
</evidence>
<dbReference type="EMBL" id="HE600975">
    <property type="protein sequence ID" value="CAP38075.2"/>
    <property type="molecule type" value="Genomic_DNA"/>
</dbReference>
<dbReference type="RefSeq" id="XP_002642750.2">
    <property type="nucleotide sequence ID" value="XM_002642704.2"/>
</dbReference>
<dbReference type="GeneID" id="8584744"/>
<dbReference type="WormBase" id="CBG21132">
    <property type="protein sequence ID" value="CBP48977"/>
    <property type="gene ID" value="WBGene00039989"/>
</dbReference>
<protein>
    <submittedName>
        <fullName evidence="1">Protein CBG21132</fullName>
    </submittedName>
</protein>
<dbReference type="AlphaFoldDB" id="A8XZE8"/>
<name>A8XZE8_CAEBR</name>
<dbReference type="PANTHER" id="PTHR12239:SF41">
    <property type="entry name" value="MEMBRANE ASSOCIATED PROTEIN, PUTATIVE-RELATED"/>
    <property type="match status" value="1"/>
</dbReference>
<dbReference type="InParanoid" id="A8XZE8"/>
<proteinExistence type="predicted"/>
<accession>A8XZE8</accession>
<dbReference type="KEGG" id="cbr:CBG_21132"/>
<dbReference type="Proteomes" id="UP000008549">
    <property type="component" value="Unassembled WGS sequence"/>
</dbReference>
<evidence type="ECO:0000313" key="2">
    <source>
        <dbReference type="Proteomes" id="UP000008549"/>
    </source>
</evidence>
<organism evidence="1 2">
    <name type="scientific">Caenorhabditis briggsae</name>
    <dbReference type="NCBI Taxonomy" id="6238"/>
    <lineage>
        <taxon>Eukaryota</taxon>
        <taxon>Metazoa</taxon>
        <taxon>Ecdysozoa</taxon>
        <taxon>Nematoda</taxon>
        <taxon>Chromadorea</taxon>
        <taxon>Rhabditida</taxon>
        <taxon>Rhabditina</taxon>
        <taxon>Rhabditomorpha</taxon>
        <taxon>Rhabditoidea</taxon>
        <taxon>Rhabditidae</taxon>
        <taxon>Peloderinae</taxon>
        <taxon>Caenorhabditis</taxon>
    </lineage>
</organism>